<dbReference type="OrthoDB" id="615715at2"/>
<organism evidence="1 2">
    <name type="scientific">Botrimarina hoheduenensis</name>
    <dbReference type="NCBI Taxonomy" id="2528000"/>
    <lineage>
        <taxon>Bacteria</taxon>
        <taxon>Pseudomonadati</taxon>
        <taxon>Planctomycetota</taxon>
        <taxon>Planctomycetia</taxon>
        <taxon>Pirellulales</taxon>
        <taxon>Lacipirellulaceae</taxon>
        <taxon>Botrimarina</taxon>
    </lineage>
</organism>
<gene>
    <name evidence="1" type="ORF">Pla111_00560</name>
</gene>
<name>A0A5C5WCA0_9BACT</name>
<dbReference type="PANTHER" id="PTHR42716:SF1">
    <property type="entry name" value="SLL0471 PROTEIN"/>
    <property type="match status" value="1"/>
</dbReference>
<sequence length="576" mass="62467">MNSRLLKSVITAVAISFSTVGFGGEKNDAAQHYDVVIAGGSTAALAAAFAAAEEGASVVLLEPTDWIGGQLTSSAVPAVDEAWHKIHADGSGHGSSDPGDVLLNVAAVARDPRNMTPFFRDALLATGNPGRGWVSRFCFEPRPFMERFLLPRERELADRLTVLRDTVVKRVETKGNRITAIVAIERTPRAGVAHGGYDQLPSADLADWYAAEDSERFTKTVHRFTGALFIDATEWGEVLALTDAPMLQGVETVDGEIDGDDTCGQSTTFDFVQRFLAEPTTDHPAPPLENGKPVGNLGYGAYRDKADAWARIWTYRRIKGSAAAPSIGDLCLQNWGYDIRSAEGGNDYPFGYLFLSRALTSAQRDDWRGGIDLLVMAAAERRALAWHEWFRHAAPQGIDPDQIQLDGSVLGTGHGIAKLPYIRDTRRSIGVGGFLLKFEDLIAPIEEGKLPRRTGTEFPDRIALGAYPADIHPLVGCEYPDHVHVNHPTMPFYIPLRALTNEGYTNLMVAGKTMAQTFVANSATRLHPIEWSSGTAAGVIAADLAASGSTTAAACDDYERLRKKVAKHTPVDWVID</sequence>
<dbReference type="GO" id="GO:0009435">
    <property type="term" value="P:NAD+ biosynthetic process"/>
    <property type="evidence" value="ECO:0007669"/>
    <property type="project" value="InterPro"/>
</dbReference>
<dbReference type="Pfam" id="PF12831">
    <property type="entry name" value="FAD_oxidored"/>
    <property type="match status" value="2"/>
</dbReference>
<dbReference type="Proteomes" id="UP000318995">
    <property type="component" value="Unassembled WGS sequence"/>
</dbReference>
<dbReference type="GO" id="GO:0008734">
    <property type="term" value="F:L-aspartate oxidase activity"/>
    <property type="evidence" value="ECO:0007669"/>
    <property type="project" value="InterPro"/>
</dbReference>
<evidence type="ECO:0000313" key="1">
    <source>
        <dbReference type="EMBL" id="TWT48294.1"/>
    </source>
</evidence>
<dbReference type="Gene3D" id="3.50.50.60">
    <property type="entry name" value="FAD/NAD(P)-binding domain"/>
    <property type="match status" value="1"/>
</dbReference>
<dbReference type="EMBL" id="SJPH01000001">
    <property type="protein sequence ID" value="TWT48294.1"/>
    <property type="molecule type" value="Genomic_DNA"/>
</dbReference>
<comment type="caution">
    <text evidence="1">The sequence shown here is derived from an EMBL/GenBank/DDBJ whole genome shotgun (WGS) entry which is preliminary data.</text>
</comment>
<accession>A0A5C5WCA0</accession>
<dbReference type="RefSeq" id="WP_146570276.1">
    <property type="nucleotide sequence ID" value="NZ_SJPH01000001.1"/>
</dbReference>
<evidence type="ECO:0000313" key="2">
    <source>
        <dbReference type="Proteomes" id="UP000318995"/>
    </source>
</evidence>
<dbReference type="AlphaFoldDB" id="A0A5C5WCA0"/>
<proteinExistence type="predicted"/>
<dbReference type="PANTHER" id="PTHR42716">
    <property type="entry name" value="L-ASPARTATE OXIDASE"/>
    <property type="match status" value="1"/>
</dbReference>
<dbReference type="InterPro" id="IPR005288">
    <property type="entry name" value="NadB"/>
</dbReference>
<protein>
    <submittedName>
        <fullName evidence="1">Tricarballylate dehydrogenase</fullName>
    </submittedName>
</protein>
<dbReference type="InterPro" id="IPR036188">
    <property type="entry name" value="FAD/NAD-bd_sf"/>
</dbReference>
<dbReference type="SUPFAM" id="SSF51905">
    <property type="entry name" value="FAD/NAD(P)-binding domain"/>
    <property type="match status" value="1"/>
</dbReference>
<reference evidence="1 2" key="1">
    <citation type="submission" date="2019-02" db="EMBL/GenBank/DDBJ databases">
        <title>Deep-cultivation of Planctomycetes and their phenomic and genomic characterization uncovers novel biology.</title>
        <authorList>
            <person name="Wiegand S."/>
            <person name="Jogler M."/>
            <person name="Boedeker C."/>
            <person name="Pinto D."/>
            <person name="Vollmers J."/>
            <person name="Rivas-Marin E."/>
            <person name="Kohn T."/>
            <person name="Peeters S.H."/>
            <person name="Heuer A."/>
            <person name="Rast P."/>
            <person name="Oberbeckmann S."/>
            <person name="Bunk B."/>
            <person name="Jeske O."/>
            <person name="Meyerdierks A."/>
            <person name="Storesund J.E."/>
            <person name="Kallscheuer N."/>
            <person name="Luecker S."/>
            <person name="Lage O.M."/>
            <person name="Pohl T."/>
            <person name="Merkel B.J."/>
            <person name="Hornburger P."/>
            <person name="Mueller R.-W."/>
            <person name="Bruemmer F."/>
            <person name="Labrenz M."/>
            <person name="Spormann A.M."/>
            <person name="Op Den Camp H."/>
            <person name="Overmann J."/>
            <person name="Amann R."/>
            <person name="Jetten M.S.M."/>
            <person name="Mascher T."/>
            <person name="Medema M.H."/>
            <person name="Devos D.P."/>
            <person name="Kaster A.-K."/>
            <person name="Ovreas L."/>
            <person name="Rohde M."/>
            <person name="Galperin M.Y."/>
            <person name="Jogler C."/>
        </authorList>
    </citation>
    <scope>NUCLEOTIDE SEQUENCE [LARGE SCALE GENOMIC DNA]</scope>
    <source>
        <strain evidence="1 2">Pla111</strain>
    </source>
</reference>
<keyword evidence="2" id="KW-1185">Reference proteome</keyword>